<proteinExistence type="predicted"/>
<evidence type="ECO:0000313" key="2">
    <source>
        <dbReference type="EMBL" id="CAD8644247.1"/>
    </source>
</evidence>
<evidence type="ECO:0000256" key="1">
    <source>
        <dbReference type="SAM" id="MobiDB-lite"/>
    </source>
</evidence>
<feature type="compositionally biased region" description="Polar residues" evidence="1">
    <location>
        <begin position="90"/>
        <end position="106"/>
    </location>
</feature>
<sequence>MQSEFGESEDAKQDADNDFEWVAADTDSSCKCPPESPQQTAIPTMFARALALLSFLSFKREQNIDDDSHSAPPFLDTDQGEQTPVEDEIQPSSPVTDNEIQPSPTIISIFRLPPRTPTRTDGRSHRSRRGDSPPS</sequence>
<organism evidence="2">
    <name type="scientific">Cryptomonas curvata</name>
    <dbReference type="NCBI Taxonomy" id="233186"/>
    <lineage>
        <taxon>Eukaryota</taxon>
        <taxon>Cryptophyceae</taxon>
        <taxon>Cryptomonadales</taxon>
        <taxon>Cryptomonadaceae</taxon>
        <taxon>Cryptomonas</taxon>
    </lineage>
</organism>
<dbReference type="EMBL" id="HBEZ01039838">
    <property type="protein sequence ID" value="CAD8644248.1"/>
    <property type="molecule type" value="Transcribed_RNA"/>
</dbReference>
<name>A0A6T8ASV9_9CRYP</name>
<protein>
    <submittedName>
        <fullName evidence="2">Uncharacterized protein</fullName>
    </submittedName>
</protein>
<reference evidence="2" key="1">
    <citation type="submission" date="2021-01" db="EMBL/GenBank/DDBJ databases">
        <authorList>
            <person name="Corre E."/>
            <person name="Pelletier E."/>
            <person name="Niang G."/>
            <person name="Scheremetjew M."/>
            <person name="Finn R."/>
            <person name="Kale V."/>
            <person name="Holt S."/>
            <person name="Cochrane G."/>
            <person name="Meng A."/>
            <person name="Brown T."/>
            <person name="Cohen L."/>
        </authorList>
    </citation>
    <scope>NUCLEOTIDE SEQUENCE</scope>
    <source>
        <strain evidence="2">CCAP979/52</strain>
    </source>
</reference>
<evidence type="ECO:0000313" key="3">
    <source>
        <dbReference type="EMBL" id="CAD8644248.1"/>
    </source>
</evidence>
<feature type="region of interest" description="Disordered" evidence="1">
    <location>
        <begin position="64"/>
        <end position="135"/>
    </location>
</feature>
<accession>A0A6T8ASV9</accession>
<dbReference type="EMBL" id="HBEZ01039837">
    <property type="protein sequence ID" value="CAD8644247.1"/>
    <property type="molecule type" value="Transcribed_RNA"/>
</dbReference>
<dbReference type="AlphaFoldDB" id="A0A6T8ASV9"/>
<gene>
    <name evidence="2" type="ORF">CCUR1050_LOCUS21932</name>
    <name evidence="3" type="ORF">CCUR1050_LOCUS21933</name>
</gene>